<protein>
    <submittedName>
        <fullName evidence="1">Uncharacterized protein</fullName>
    </submittedName>
</protein>
<reference evidence="1 2" key="1">
    <citation type="submission" date="2021-03" db="EMBL/GenBank/DDBJ databases">
        <title>Flavobacterium kribbensis sp. nov, an endophytic bacteria, isolated from soybean.</title>
        <authorList>
            <person name="Lee J."/>
            <person name="Seo J."/>
        </authorList>
    </citation>
    <scope>NUCLEOTIDE SEQUENCE [LARGE SCALE GENOMIC DNA]</scope>
    <source>
        <strain evidence="1 2">BB8</strain>
    </source>
</reference>
<name>A0ABX7QG86_9FLAO</name>
<dbReference type="RefSeq" id="WP_207296821.1">
    <property type="nucleotide sequence ID" value="NZ_CP071448.1"/>
</dbReference>
<sequence length="95" mass="10642">METPYVYFERILSKLAESYLGSCTLQALAPLVIPPYNVLKTFSENISVQRENQAKILDALILLEDLGYIVLDQASDESCITAKGLIQINHRILSN</sequence>
<proteinExistence type="predicted"/>
<gene>
    <name evidence="1" type="ORF">J0383_02200</name>
</gene>
<dbReference type="EMBL" id="CP071448">
    <property type="protein sequence ID" value="QSW89638.1"/>
    <property type="molecule type" value="Genomic_DNA"/>
</dbReference>
<evidence type="ECO:0000313" key="1">
    <source>
        <dbReference type="EMBL" id="QSW89638.1"/>
    </source>
</evidence>
<keyword evidence="2" id="KW-1185">Reference proteome</keyword>
<evidence type="ECO:0000313" key="2">
    <source>
        <dbReference type="Proteomes" id="UP000663440"/>
    </source>
</evidence>
<accession>A0ABX7QG86</accession>
<organism evidence="1 2">
    <name type="scientific">Flavobacterium endoglycinae</name>
    <dbReference type="NCBI Taxonomy" id="2816357"/>
    <lineage>
        <taxon>Bacteria</taxon>
        <taxon>Pseudomonadati</taxon>
        <taxon>Bacteroidota</taxon>
        <taxon>Flavobacteriia</taxon>
        <taxon>Flavobacteriales</taxon>
        <taxon>Flavobacteriaceae</taxon>
        <taxon>Flavobacterium</taxon>
    </lineage>
</organism>
<dbReference type="Proteomes" id="UP000663440">
    <property type="component" value="Chromosome"/>
</dbReference>